<dbReference type="SUPFAM" id="SSF56801">
    <property type="entry name" value="Acetyl-CoA synthetase-like"/>
    <property type="match status" value="1"/>
</dbReference>
<evidence type="ECO:0000256" key="3">
    <source>
        <dbReference type="SAM" id="MobiDB-lite"/>
    </source>
</evidence>
<evidence type="ECO:0000259" key="4">
    <source>
        <dbReference type="Pfam" id="PF00501"/>
    </source>
</evidence>
<accession>A0A2T1DLS9</accession>
<evidence type="ECO:0000313" key="6">
    <source>
        <dbReference type="EMBL" id="PSB21443.1"/>
    </source>
</evidence>
<feature type="domain" description="AMP-binding enzyme C-terminal" evidence="5">
    <location>
        <begin position="406"/>
        <end position="480"/>
    </location>
</feature>
<evidence type="ECO:0000259" key="5">
    <source>
        <dbReference type="Pfam" id="PF13193"/>
    </source>
</evidence>
<dbReference type="InterPro" id="IPR000873">
    <property type="entry name" value="AMP-dep_synth/lig_dom"/>
</dbReference>
<dbReference type="GO" id="GO:0031956">
    <property type="term" value="F:medium-chain fatty acid-CoA ligase activity"/>
    <property type="evidence" value="ECO:0007669"/>
    <property type="project" value="TreeGrafter"/>
</dbReference>
<dbReference type="GO" id="GO:0008756">
    <property type="term" value="F:o-succinylbenzoate-CoA ligase activity"/>
    <property type="evidence" value="ECO:0007669"/>
    <property type="project" value="UniProtKB-EC"/>
</dbReference>
<dbReference type="AlphaFoldDB" id="A0A2T1DLS9"/>
<reference evidence="6 7" key="2">
    <citation type="submission" date="2018-03" db="EMBL/GenBank/DDBJ databases">
        <title>The ancient ancestry and fast evolution of plastids.</title>
        <authorList>
            <person name="Moore K.R."/>
            <person name="Magnabosco C."/>
            <person name="Momper L."/>
            <person name="Gold D.A."/>
            <person name="Bosak T."/>
            <person name="Fournier G.P."/>
        </authorList>
    </citation>
    <scope>NUCLEOTIDE SEQUENCE [LARGE SCALE GENOMIC DNA]</scope>
    <source>
        <strain evidence="6 7">ULC007</strain>
    </source>
</reference>
<dbReference type="Gene3D" id="3.30.300.30">
    <property type="match status" value="1"/>
</dbReference>
<dbReference type="PANTHER" id="PTHR43201">
    <property type="entry name" value="ACYL-COA SYNTHETASE"/>
    <property type="match status" value="1"/>
</dbReference>
<dbReference type="Pfam" id="PF13193">
    <property type="entry name" value="AMP-binding_C"/>
    <property type="match status" value="1"/>
</dbReference>
<keyword evidence="7" id="KW-1185">Reference proteome</keyword>
<dbReference type="GO" id="GO:0006631">
    <property type="term" value="P:fatty acid metabolic process"/>
    <property type="evidence" value="ECO:0007669"/>
    <property type="project" value="TreeGrafter"/>
</dbReference>
<dbReference type="CDD" id="cd17630">
    <property type="entry name" value="OSB_MenE-like"/>
    <property type="match status" value="1"/>
</dbReference>
<dbReference type="PROSITE" id="PS00455">
    <property type="entry name" value="AMP_BINDING"/>
    <property type="match status" value="1"/>
</dbReference>
<dbReference type="PANTHER" id="PTHR43201:SF5">
    <property type="entry name" value="MEDIUM-CHAIN ACYL-COA LIGASE ACSF2, MITOCHONDRIAL"/>
    <property type="match status" value="1"/>
</dbReference>
<feature type="domain" description="AMP-dependent synthetase/ligase" evidence="4">
    <location>
        <begin position="15"/>
        <end position="362"/>
    </location>
</feature>
<dbReference type="Proteomes" id="UP000238634">
    <property type="component" value="Unassembled WGS sequence"/>
</dbReference>
<organism evidence="6 7">
    <name type="scientific">Phormidesmis priestleyi ULC007</name>
    <dbReference type="NCBI Taxonomy" id="1920490"/>
    <lineage>
        <taxon>Bacteria</taxon>
        <taxon>Bacillati</taxon>
        <taxon>Cyanobacteriota</taxon>
        <taxon>Cyanophyceae</taxon>
        <taxon>Leptolyngbyales</taxon>
        <taxon>Leptolyngbyaceae</taxon>
        <taxon>Phormidesmis</taxon>
    </lineage>
</organism>
<comment type="similarity">
    <text evidence="1">Belongs to the ATP-dependent AMP-binding enzyme family.</text>
</comment>
<comment type="caution">
    <text evidence="6">The sequence shown here is derived from an EMBL/GenBank/DDBJ whole genome shotgun (WGS) entry which is preliminary data.</text>
</comment>
<feature type="region of interest" description="Disordered" evidence="3">
    <location>
        <begin position="100"/>
        <end position="122"/>
    </location>
</feature>
<name>A0A2T1DLS9_9CYAN</name>
<dbReference type="InterPro" id="IPR045851">
    <property type="entry name" value="AMP-bd_C_sf"/>
</dbReference>
<evidence type="ECO:0000313" key="7">
    <source>
        <dbReference type="Proteomes" id="UP000238634"/>
    </source>
</evidence>
<dbReference type="Gene3D" id="3.40.50.12780">
    <property type="entry name" value="N-terminal domain of ligase-like"/>
    <property type="match status" value="1"/>
</dbReference>
<dbReference type="Pfam" id="PF00501">
    <property type="entry name" value="AMP-binding"/>
    <property type="match status" value="1"/>
</dbReference>
<proteinExistence type="inferred from homology"/>
<evidence type="ECO:0000256" key="1">
    <source>
        <dbReference type="ARBA" id="ARBA00006432"/>
    </source>
</evidence>
<dbReference type="EC" id="6.2.1.26" evidence="6"/>
<reference evidence="6 7" key="1">
    <citation type="submission" date="2018-02" db="EMBL/GenBank/DDBJ databases">
        <authorList>
            <person name="Cohen D.B."/>
            <person name="Kent A.D."/>
        </authorList>
    </citation>
    <scope>NUCLEOTIDE SEQUENCE [LARGE SCALE GENOMIC DNA]</scope>
    <source>
        <strain evidence="6 7">ULC007</strain>
    </source>
</reference>
<dbReference type="EMBL" id="PVWG01000002">
    <property type="protein sequence ID" value="PSB21443.1"/>
    <property type="molecule type" value="Genomic_DNA"/>
</dbReference>
<gene>
    <name evidence="6" type="ORF">C7B65_02315</name>
</gene>
<keyword evidence="2 6" id="KW-0436">Ligase</keyword>
<dbReference type="InterPro" id="IPR025110">
    <property type="entry name" value="AMP-bd_C"/>
</dbReference>
<dbReference type="InterPro" id="IPR020845">
    <property type="entry name" value="AMP-binding_CS"/>
</dbReference>
<protein>
    <submittedName>
        <fullName evidence="6">2-succinylbenzoate-CoA ligase</fullName>
        <ecNumber evidence="6">6.2.1.26</ecNumber>
    </submittedName>
</protein>
<sequence length="503" mass="56037">MAKSLIHHRENWLGYSNRELNDLADQRYQALKRYSTPPTILLAERNPIEFLAGFLAACSANCSIFLCNPDWVEAEWQQVFDLVEPDLIWGESLPFFNVSSMHSDEPPPNPQVWGSRSSKSPKLGGFRGQDGLVTKPSNLRFSKDVHPTKSRFTLPDSPLIMIPTGGTSGKIRFAMHTWETLTASVQGFQQYFGVDRVHSFCVLPLYHVSGLMQFMRSFLSDGQLVILPWKALEAGEAQSISPQNFFLSLVPTQLQKLLYQPQTISWLSQFETILLGGAPAWSDLLDQARSYHLPIAPTYGMTETASQIVTLKPEDFLKGKFGSGQALPHTQITIQSETGEPLKMGETGKITIQTDSLMLGYYPNFLKQTVYQPDDLGFFDSQGCLQIVGRDSNKIITGGENVFPAEVEAAIIATKLVKDVCVLGISDRIWGQAITAVYVPQNSDVSNQALITSLDETLSKFKRPKYWISLEKLPRNPQGKINYLQLRQIIAAKTGTPTTLAKA</sequence>
<dbReference type="STRING" id="1920490.GCA_001895925_01326"/>
<dbReference type="RefSeq" id="WP_106253890.1">
    <property type="nucleotide sequence ID" value="NZ_PVWG01000002.1"/>
</dbReference>
<dbReference type="InterPro" id="IPR042099">
    <property type="entry name" value="ANL_N_sf"/>
</dbReference>
<evidence type="ECO:0000256" key="2">
    <source>
        <dbReference type="ARBA" id="ARBA00022598"/>
    </source>
</evidence>